<dbReference type="EMBL" id="JBHSCY010000001">
    <property type="protein sequence ID" value="MFC4267698.1"/>
    <property type="molecule type" value="Genomic_DNA"/>
</dbReference>
<dbReference type="Proteomes" id="UP001595826">
    <property type="component" value="Unassembled WGS sequence"/>
</dbReference>
<reference evidence="3" key="1">
    <citation type="journal article" date="2019" name="Int. J. Syst. Evol. Microbiol.">
        <title>The Global Catalogue of Microorganisms (GCM) 10K type strain sequencing project: providing services to taxonomists for standard genome sequencing and annotation.</title>
        <authorList>
            <consortium name="The Broad Institute Genomics Platform"/>
            <consortium name="The Broad Institute Genome Sequencing Center for Infectious Disease"/>
            <person name="Wu L."/>
            <person name="Ma J."/>
        </authorList>
    </citation>
    <scope>NUCLEOTIDE SEQUENCE [LARGE SCALE GENOMIC DNA]</scope>
    <source>
        <strain evidence="3">CECT 8655</strain>
    </source>
</reference>
<proteinExistence type="predicted"/>
<dbReference type="PANTHER" id="PTHR11614">
    <property type="entry name" value="PHOSPHOLIPASE-RELATED"/>
    <property type="match status" value="1"/>
</dbReference>
<keyword evidence="3" id="KW-1185">Reference proteome</keyword>
<dbReference type="InterPro" id="IPR022742">
    <property type="entry name" value="Hydrolase_4"/>
</dbReference>
<gene>
    <name evidence="2" type="ORF">ACFOWD_02170</name>
</gene>
<sequence>MTHQEFNFNFHNTSFYGQYWEAKQTEGVVVLVHGMGEHSSRYKHVAKKLTDNDFSVVTFDQFGHGKTKGKRGHNPNFEAVLNSVTTVIEKAKKLFPNKPIFLYGHSMGGNVVTNYVLRKEHQIKGAIATSPFLKLAFDPPAIKLFVGKMLKNIVPSLTMGNELDPNALSRKKEEVKKYMDDDLVHAKISPNYSIKFIETGNWAIENASKLNTPMLFLHGTSDSITDHKGSEEFAENTHKAAVKLYKDGFHELHNDLCASEMLEDVVNWLKSQL</sequence>
<dbReference type="Pfam" id="PF12146">
    <property type="entry name" value="Hydrolase_4"/>
    <property type="match status" value="1"/>
</dbReference>
<protein>
    <submittedName>
        <fullName evidence="2">Alpha/beta hydrolase</fullName>
    </submittedName>
</protein>
<dbReference type="Gene3D" id="3.40.50.1820">
    <property type="entry name" value="alpha/beta hydrolase"/>
    <property type="match status" value="1"/>
</dbReference>
<dbReference type="GO" id="GO:0016787">
    <property type="term" value="F:hydrolase activity"/>
    <property type="evidence" value="ECO:0007669"/>
    <property type="project" value="UniProtKB-KW"/>
</dbReference>
<dbReference type="InterPro" id="IPR051044">
    <property type="entry name" value="MAG_DAG_Lipase"/>
</dbReference>
<evidence type="ECO:0000259" key="1">
    <source>
        <dbReference type="Pfam" id="PF12146"/>
    </source>
</evidence>
<feature type="domain" description="Serine aminopeptidase S33" evidence="1">
    <location>
        <begin position="24"/>
        <end position="255"/>
    </location>
</feature>
<organism evidence="2 3">
    <name type="scientific">Polaribacter marinivivus</name>
    <dbReference type="NCBI Taxonomy" id="1524260"/>
    <lineage>
        <taxon>Bacteria</taxon>
        <taxon>Pseudomonadati</taxon>
        <taxon>Bacteroidota</taxon>
        <taxon>Flavobacteriia</taxon>
        <taxon>Flavobacteriales</taxon>
        <taxon>Flavobacteriaceae</taxon>
    </lineage>
</organism>
<dbReference type="SUPFAM" id="SSF53474">
    <property type="entry name" value="alpha/beta-Hydrolases"/>
    <property type="match status" value="1"/>
</dbReference>
<evidence type="ECO:0000313" key="2">
    <source>
        <dbReference type="EMBL" id="MFC4267698.1"/>
    </source>
</evidence>
<comment type="caution">
    <text evidence="2">The sequence shown here is derived from an EMBL/GenBank/DDBJ whole genome shotgun (WGS) entry which is preliminary data.</text>
</comment>
<dbReference type="InterPro" id="IPR029058">
    <property type="entry name" value="AB_hydrolase_fold"/>
</dbReference>
<evidence type="ECO:0000313" key="3">
    <source>
        <dbReference type="Proteomes" id="UP001595826"/>
    </source>
</evidence>
<keyword evidence="2" id="KW-0378">Hydrolase</keyword>
<name>A0ABV8R6T7_9FLAO</name>
<accession>A0ABV8R6T7</accession>
<dbReference type="RefSeq" id="WP_377407731.1">
    <property type="nucleotide sequence ID" value="NZ_JBHSCY010000001.1"/>
</dbReference>